<keyword evidence="2" id="KW-0812">Transmembrane</keyword>
<evidence type="ECO:0000256" key="5">
    <source>
        <dbReference type="ARBA" id="ARBA00023136"/>
    </source>
</evidence>
<dbReference type="InterPro" id="IPR036872">
    <property type="entry name" value="CH_dom_sf"/>
</dbReference>
<keyword evidence="5" id="KW-0472">Membrane</keyword>
<dbReference type="Gene3D" id="1.10.418.10">
    <property type="entry name" value="Calponin-like domain"/>
    <property type="match status" value="1"/>
</dbReference>
<organism evidence="7 8">
    <name type="scientific">Caligus rogercresseyi</name>
    <name type="common">Sea louse</name>
    <dbReference type="NCBI Taxonomy" id="217165"/>
    <lineage>
        <taxon>Eukaryota</taxon>
        <taxon>Metazoa</taxon>
        <taxon>Ecdysozoa</taxon>
        <taxon>Arthropoda</taxon>
        <taxon>Crustacea</taxon>
        <taxon>Multicrustacea</taxon>
        <taxon>Hexanauplia</taxon>
        <taxon>Copepoda</taxon>
        <taxon>Siphonostomatoida</taxon>
        <taxon>Caligidae</taxon>
        <taxon>Caligus</taxon>
    </lineage>
</organism>
<evidence type="ECO:0000313" key="7">
    <source>
        <dbReference type="EMBL" id="QQP31639.1"/>
    </source>
</evidence>
<protein>
    <submittedName>
        <fullName evidence="7">Nesprin1like</fullName>
    </submittedName>
</protein>
<gene>
    <name evidence="7" type="ORF">FKW44_025304</name>
</gene>
<reference evidence="8" key="1">
    <citation type="submission" date="2021-01" db="EMBL/GenBank/DDBJ databases">
        <title>Caligus Genome Assembly.</title>
        <authorList>
            <person name="Gallardo-Escarate C."/>
        </authorList>
    </citation>
    <scope>NUCLEOTIDE SEQUENCE [LARGE SCALE GENOMIC DNA]</scope>
</reference>
<evidence type="ECO:0000256" key="2">
    <source>
        <dbReference type="ARBA" id="ARBA00022692"/>
    </source>
</evidence>
<keyword evidence="8" id="KW-1185">Reference proteome</keyword>
<evidence type="ECO:0000256" key="1">
    <source>
        <dbReference type="ARBA" id="ARBA00004370"/>
    </source>
</evidence>
<feature type="non-terminal residue" evidence="7">
    <location>
        <position position="60"/>
    </location>
</feature>
<dbReference type="SUPFAM" id="SSF47576">
    <property type="entry name" value="Calponin-homology domain, CH-domain"/>
    <property type="match status" value="1"/>
</dbReference>
<keyword evidence="4" id="KW-1133">Transmembrane helix</keyword>
<dbReference type="PANTHER" id="PTHR47535">
    <property type="entry name" value="MUSCLE-SPECIFIC PROTEIN 300 KDA, ISOFORM G"/>
    <property type="match status" value="1"/>
</dbReference>
<comment type="subcellular location">
    <subcellularLocation>
        <location evidence="1">Membrane</location>
    </subcellularLocation>
</comment>
<dbReference type="Pfam" id="PF00307">
    <property type="entry name" value="CH"/>
    <property type="match status" value="1"/>
</dbReference>
<dbReference type="InterPro" id="IPR052403">
    <property type="entry name" value="LINC-complex_assoc"/>
</dbReference>
<name>A0A7T8GL33_CALRO</name>
<dbReference type="GO" id="GO:0005737">
    <property type="term" value="C:cytoplasm"/>
    <property type="evidence" value="ECO:0007669"/>
    <property type="project" value="TreeGrafter"/>
</dbReference>
<evidence type="ECO:0000313" key="8">
    <source>
        <dbReference type="Proteomes" id="UP000595437"/>
    </source>
</evidence>
<evidence type="ECO:0000259" key="6">
    <source>
        <dbReference type="Pfam" id="PF00307"/>
    </source>
</evidence>
<dbReference type="EMBL" id="CP045910">
    <property type="protein sequence ID" value="QQP31639.1"/>
    <property type="molecule type" value="Genomic_DNA"/>
</dbReference>
<keyword evidence="3" id="KW-0677">Repeat</keyword>
<dbReference type="GO" id="GO:0005640">
    <property type="term" value="C:nuclear outer membrane"/>
    <property type="evidence" value="ECO:0007669"/>
    <property type="project" value="TreeGrafter"/>
</dbReference>
<proteinExistence type="predicted"/>
<dbReference type="Proteomes" id="UP000595437">
    <property type="component" value="Chromosome 21"/>
</dbReference>
<dbReference type="InterPro" id="IPR001715">
    <property type="entry name" value="CH_dom"/>
</dbReference>
<sequence length="60" mass="6949">MVKEENKTRLETAFYVAECKLGIARLLDPEDVDVESPDEKSIMTYVAQFLHRYPEGEDVE</sequence>
<dbReference type="AlphaFoldDB" id="A0A7T8GL33"/>
<accession>A0A7T8GL33</accession>
<dbReference type="PANTHER" id="PTHR47535:SF1">
    <property type="entry name" value="NESPRIN-1"/>
    <property type="match status" value="1"/>
</dbReference>
<evidence type="ECO:0000256" key="3">
    <source>
        <dbReference type="ARBA" id="ARBA00022737"/>
    </source>
</evidence>
<feature type="domain" description="Calponin-homology (CH)" evidence="6">
    <location>
        <begin position="4"/>
        <end position="54"/>
    </location>
</feature>
<evidence type="ECO:0000256" key="4">
    <source>
        <dbReference type="ARBA" id="ARBA00022989"/>
    </source>
</evidence>
<dbReference type="GO" id="GO:0034993">
    <property type="term" value="C:meiotic nuclear membrane microtubule tethering complex"/>
    <property type="evidence" value="ECO:0007669"/>
    <property type="project" value="TreeGrafter"/>
</dbReference>
<dbReference type="GO" id="GO:0007097">
    <property type="term" value="P:nuclear migration"/>
    <property type="evidence" value="ECO:0007669"/>
    <property type="project" value="TreeGrafter"/>
</dbReference>
<dbReference type="GO" id="GO:0051015">
    <property type="term" value="F:actin filament binding"/>
    <property type="evidence" value="ECO:0007669"/>
    <property type="project" value="TreeGrafter"/>
</dbReference>